<reference evidence="11" key="1">
    <citation type="submission" date="2020-09" db="EMBL/GenBank/DDBJ databases">
        <authorList>
            <person name="Kikuchi T."/>
        </authorList>
    </citation>
    <scope>NUCLEOTIDE SEQUENCE</scope>
    <source>
        <strain evidence="11">Ka4C1</strain>
    </source>
</reference>
<evidence type="ECO:0000256" key="8">
    <source>
        <dbReference type="ARBA" id="ARBA00023034"/>
    </source>
</evidence>
<comment type="caution">
    <text evidence="11">The sequence shown here is derived from an EMBL/GenBank/DDBJ whole genome shotgun (WGS) entry which is preliminary data.</text>
</comment>
<keyword evidence="12" id="KW-1185">Reference proteome</keyword>
<evidence type="ECO:0000256" key="9">
    <source>
        <dbReference type="ARBA" id="ARBA00023136"/>
    </source>
</evidence>
<proteinExistence type="inferred from homology"/>
<evidence type="ECO:0000313" key="11">
    <source>
        <dbReference type="EMBL" id="CAD5232855.1"/>
    </source>
</evidence>
<name>A0A7I8X7K1_BURXY</name>
<evidence type="ECO:0000256" key="4">
    <source>
        <dbReference type="ARBA" id="ARBA00022679"/>
    </source>
</evidence>
<dbReference type="EC" id="2.4.1.-" evidence="10"/>
<dbReference type="Proteomes" id="UP000582659">
    <property type="component" value="Unassembled WGS sequence"/>
</dbReference>
<dbReference type="GO" id="GO:0016758">
    <property type="term" value="F:hexosyltransferase activity"/>
    <property type="evidence" value="ECO:0007669"/>
    <property type="project" value="InterPro"/>
</dbReference>
<sequence length="337" mass="38729">MAAAVVPRRTAKVLVCIALSGLVIYLYFSFRSPYSPKYPNFSANFLDREFQYSLDPPDVRFCDQISDNITVVALIITAPANFEKRNDARNTWMYDKGNPADIQVRFIVGRTTNASLEAEIAEEQRKYKDILRYNYLDTYDLLPIKVHAAFNFFQTFCPSVKYFLKIDDDVVADLNRLSYHINNSFDHIKRRDFFACFVWAKPPVIRHKTSRFYVSEAEYPDKKYPHVCSGPAYLMTNEAVWKILKTIPSLKFFKFEDILISGTARQKSNIQLISSMIVDGNSATHPIRVAFCDFNGVPLPATMRFATPVTNVSAAYQEFKSLTCNRTLSRPNKLIFT</sequence>
<keyword evidence="6 10" id="KW-0735">Signal-anchor</keyword>
<keyword evidence="3 10" id="KW-0328">Glycosyltransferase</keyword>
<dbReference type="GO" id="GO:0000139">
    <property type="term" value="C:Golgi membrane"/>
    <property type="evidence" value="ECO:0007669"/>
    <property type="project" value="UniProtKB-SubCell"/>
</dbReference>
<keyword evidence="8 10" id="KW-0333">Golgi apparatus</keyword>
<dbReference type="PANTHER" id="PTHR11214:SF3">
    <property type="entry name" value="BETA-1,3-GALACTOSYLTRANSFERASE 6"/>
    <property type="match status" value="1"/>
</dbReference>
<dbReference type="SMR" id="A0A7I8X7K1"/>
<comment type="subcellular location">
    <subcellularLocation>
        <location evidence="1 10">Golgi apparatus membrane</location>
        <topology evidence="1 10">Single-pass type II membrane protein</topology>
    </subcellularLocation>
</comment>
<evidence type="ECO:0000256" key="7">
    <source>
        <dbReference type="ARBA" id="ARBA00022989"/>
    </source>
</evidence>
<keyword evidence="9 10" id="KW-0472">Membrane</keyword>
<dbReference type="InterPro" id="IPR002659">
    <property type="entry name" value="Glyco_trans_31"/>
</dbReference>
<dbReference type="EMBL" id="CAJFDI010000005">
    <property type="protein sequence ID" value="CAD5232855.1"/>
    <property type="molecule type" value="Genomic_DNA"/>
</dbReference>
<dbReference type="EMBL" id="CAJFCV020000005">
    <property type="protein sequence ID" value="CAG9125939.1"/>
    <property type="molecule type" value="Genomic_DNA"/>
</dbReference>
<organism evidence="11 12">
    <name type="scientific">Bursaphelenchus xylophilus</name>
    <name type="common">Pinewood nematode worm</name>
    <name type="synonym">Aphelenchoides xylophilus</name>
    <dbReference type="NCBI Taxonomy" id="6326"/>
    <lineage>
        <taxon>Eukaryota</taxon>
        <taxon>Metazoa</taxon>
        <taxon>Ecdysozoa</taxon>
        <taxon>Nematoda</taxon>
        <taxon>Chromadorea</taxon>
        <taxon>Rhabditida</taxon>
        <taxon>Tylenchina</taxon>
        <taxon>Tylenchomorpha</taxon>
        <taxon>Aphelenchoidea</taxon>
        <taxon>Aphelenchoididae</taxon>
        <taxon>Bursaphelenchus</taxon>
    </lineage>
</organism>
<dbReference type="GO" id="GO:0006493">
    <property type="term" value="P:protein O-linked glycosylation"/>
    <property type="evidence" value="ECO:0007669"/>
    <property type="project" value="TreeGrafter"/>
</dbReference>
<evidence type="ECO:0000256" key="10">
    <source>
        <dbReference type="RuleBase" id="RU363063"/>
    </source>
</evidence>
<dbReference type="Proteomes" id="UP000659654">
    <property type="component" value="Unassembled WGS sequence"/>
</dbReference>
<dbReference type="OrthoDB" id="6355886at2759"/>
<comment type="similarity">
    <text evidence="2 10">Belongs to the glycosyltransferase 31 family.</text>
</comment>
<dbReference type="Gene3D" id="3.90.550.50">
    <property type="match status" value="1"/>
</dbReference>
<feature type="transmembrane region" description="Helical" evidence="10">
    <location>
        <begin position="12"/>
        <end position="30"/>
    </location>
</feature>
<keyword evidence="4" id="KW-0808">Transferase</keyword>
<gene>
    <name evidence="11" type="ORF">BXYJ_LOCUS12946</name>
</gene>
<protein>
    <recommendedName>
        <fullName evidence="10">Hexosyltransferase</fullName>
        <ecNumber evidence="10">2.4.1.-</ecNumber>
    </recommendedName>
</protein>
<keyword evidence="5 10" id="KW-0812">Transmembrane</keyword>
<keyword evidence="7 10" id="KW-1133">Transmembrane helix</keyword>
<dbReference type="Pfam" id="PF01762">
    <property type="entry name" value="Galactosyl_T"/>
    <property type="match status" value="1"/>
</dbReference>
<dbReference type="AlphaFoldDB" id="A0A7I8X7K1"/>
<evidence type="ECO:0000256" key="3">
    <source>
        <dbReference type="ARBA" id="ARBA00022676"/>
    </source>
</evidence>
<evidence type="ECO:0000256" key="6">
    <source>
        <dbReference type="ARBA" id="ARBA00022968"/>
    </source>
</evidence>
<evidence type="ECO:0000256" key="1">
    <source>
        <dbReference type="ARBA" id="ARBA00004323"/>
    </source>
</evidence>
<dbReference type="PANTHER" id="PTHR11214">
    <property type="entry name" value="BETA-1,3-N-ACETYLGLUCOSAMINYLTRANSFERASE"/>
    <property type="match status" value="1"/>
</dbReference>
<evidence type="ECO:0000313" key="12">
    <source>
        <dbReference type="Proteomes" id="UP000659654"/>
    </source>
</evidence>
<accession>A0A7I8X7K1</accession>
<evidence type="ECO:0000256" key="2">
    <source>
        <dbReference type="ARBA" id="ARBA00008661"/>
    </source>
</evidence>
<evidence type="ECO:0000256" key="5">
    <source>
        <dbReference type="ARBA" id="ARBA00022692"/>
    </source>
</evidence>